<comment type="caution">
    <text evidence="2">The sequence shown here is derived from an EMBL/GenBank/DDBJ whole genome shotgun (WGS) entry which is preliminary data.</text>
</comment>
<keyword evidence="1" id="KW-0472">Membrane</keyword>
<feature type="transmembrane region" description="Helical" evidence="1">
    <location>
        <begin position="15"/>
        <end position="32"/>
    </location>
</feature>
<accession>A0A392N5Z6</accession>
<dbReference type="EMBL" id="LXQA010027637">
    <property type="protein sequence ID" value="MCH94575.1"/>
    <property type="molecule type" value="Genomic_DNA"/>
</dbReference>
<dbReference type="AlphaFoldDB" id="A0A392N5Z6"/>
<feature type="non-terminal residue" evidence="2">
    <location>
        <position position="1"/>
    </location>
</feature>
<evidence type="ECO:0000313" key="3">
    <source>
        <dbReference type="Proteomes" id="UP000265520"/>
    </source>
</evidence>
<organism evidence="2 3">
    <name type="scientific">Trifolium medium</name>
    <dbReference type="NCBI Taxonomy" id="97028"/>
    <lineage>
        <taxon>Eukaryota</taxon>
        <taxon>Viridiplantae</taxon>
        <taxon>Streptophyta</taxon>
        <taxon>Embryophyta</taxon>
        <taxon>Tracheophyta</taxon>
        <taxon>Spermatophyta</taxon>
        <taxon>Magnoliopsida</taxon>
        <taxon>eudicotyledons</taxon>
        <taxon>Gunneridae</taxon>
        <taxon>Pentapetalae</taxon>
        <taxon>rosids</taxon>
        <taxon>fabids</taxon>
        <taxon>Fabales</taxon>
        <taxon>Fabaceae</taxon>
        <taxon>Papilionoideae</taxon>
        <taxon>50 kb inversion clade</taxon>
        <taxon>NPAAA clade</taxon>
        <taxon>Hologalegina</taxon>
        <taxon>IRL clade</taxon>
        <taxon>Trifolieae</taxon>
        <taxon>Trifolium</taxon>
    </lineage>
</organism>
<evidence type="ECO:0000313" key="2">
    <source>
        <dbReference type="EMBL" id="MCH94575.1"/>
    </source>
</evidence>
<keyword evidence="3" id="KW-1185">Reference proteome</keyword>
<dbReference type="Proteomes" id="UP000265520">
    <property type="component" value="Unassembled WGS sequence"/>
</dbReference>
<keyword evidence="1" id="KW-0812">Transmembrane</keyword>
<gene>
    <name evidence="2" type="ORF">A2U01_0015538</name>
</gene>
<proteinExistence type="predicted"/>
<reference evidence="2 3" key="1">
    <citation type="journal article" date="2018" name="Front. Plant Sci.">
        <title>Red Clover (Trifolium pratense) and Zigzag Clover (T. medium) - A Picture of Genomic Similarities and Differences.</title>
        <authorList>
            <person name="Dluhosova J."/>
            <person name="Istvanek J."/>
            <person name="Nedelnik J."/>
            <person name="Repkova J."/>
        </authorList>
    </citation>
    <scope>NUCLEOTIDE SEQUENCE [LARGE SCALE GENOMIC DNA]</scope>
    <source>
        <strain evidence="3">cv. 10/8</strain>
        <tissue evidence="2">Leaf</tissue>
    </source>
</reference>
<keyword evidence="1" id="KW-1133">Transmembrane helix</keyword>
<name>A0A392N5Z6_9FABA</name>
<protein>
    <submittedName>
        <fullName evidence="2">Uncharacterized protein</fullName>
    </submittedName>
</protein>
<evidence type="ECO:0000256" key="1">
    <source>
        <dbReference type="SAM" id="Phobius"/>
    </source>
</evidence>
<sequence length="41" mass="4639">DVWGPENGRPFTVNSTYYLLAMVAAGGVRFSPDRERVFHLI</sequence>